<dbReference type="RefSeq" id="WP_371387654.1">
    <property type="nucleotide sequence ID" value="NZ_JBGLYH010000055.1"/>
</dbReference>
<reference evidence="1 2" key="1">
    <citation type="submission" date="2024-08" db="EMBL/GenBank/DDBJ databases">
        <title>Sulfate-reducing bacteria isolated from formation water of the oil field in Kazakhstan and description of Pseudodesulfovibrio sp.</title>
        <authorList>
            <person name="Bidzhieva S.K."/>
            <person name="Tourova T.P."/>
            <person name="Grouzdev D.S."/>
            <person name="Beletsky A.V."/>
            <person name="Sokolova D.S."/>
            <person name="Samigullina S.R."/>
            <person name="Poltaraus A.B."/>
            <person name="Avtukh A.N."/>
            <person name="Tereshina V.M."/>
            <person name="Zhaparov N.S."/>
            <person name="Mardanov A.V."/>
            <person name="Nazina T.N."/>
        </authorList>
    </citation>
    <scope>NUCLEOTIDE SEQUENCE [LARGE SCALE GENOMIC DNA]</scope>
    <source>
        <strain evidence="1 2">9FUS</strain>
    </source>
</reference>
<proteinExistence type="predicted"/>
<evidence type="ECO:0000313" key="2">
    <source>
        <dbReference type="Proteomes" id="UP001568698"/>
    </source>
</evidence>
<name>A0ABV4K5F8_9BACT</name>
<protein>
    <submittedName>
        <fullName evidence="1">Uncharacterized protein</fullName>
    </submittedName>
</protein>
<comment type="caution">
    <text evidence="1">The sequence shown here is derived from an EMBL/GenBank/DDBJ whole genome shotgun (WGS) entry which is preliminary data.</text>
</comment>
<accession>A0ABV4K5F8</accession>
<dbReference type="Proteomes" id="UP001568698">
    <property type="component" value="Unassembled WGS sequence"/>
</dbReference>
<gene>
    <name evidence="1" type="ORF">AB6M95_15480</name>
</gene>
<sequence length="74" mass="8113">MGTDVITISKKEAMEGFFDSYLEIEGYLGDSKPEDLKDYLASDIFISCAAGATGINPEEFVEFGLTYLPSRMSS</sequence>
<organism evidence="1 2">
    <name type="scientific">Pseudodesulfovibrio karagichevae</name>
    <dbReference type="NCBI Taxonomy" id="3239305"/>
    <lineage>
        <taxon>Bacteria</taxon>
        <taxon>Pseudomonadati</taxon>
        <taxon>Thermodesulfobacteriota</taxon>
        <taxon>Desulfovibrionia</taxon>
        <taxon>Desulfovibrionales</taxon>
        <taxon>Desulfovibrionaceae</taxon>
    </lineage>
</organism>
<keyword evidence="2" id="KW-1185">Reference proteome</keyword>
<dbReference type="EMBL" id="JBGLYH010000055">
    <property type="protein sequence ID" value="MEZ7198156.1"/>
    <property type="molecule type" value="Genomic_DNA"/>
</dbReference>
<evidence type="ECO:0000313" key="1">
    <source>
        <dbReference type="EMBL" id="MEZ7198156.1"/>
    </source>
</evidence>